<proteinExistence type="predicted"/>
<sequence length="210" mass="23338">DQYLRLFVLDFKTGALVRTIDTTIPYAFAGSMLNATIDTDSDYQDDVVYIPYVKRTGTSPNFSWTEGGIGRLVTREDLNGNDIRAEGNTALNPANWRWSVVMDNIGPVTSSVANLINKNRGELWLYFGTGRYYFEQGVNTDDATGQRQIFGIKEPCFSRAGFDSNCGLFRSFCTTPTTSNPCGDLRNVTDMANAPSNPTVVGYNGWYIKL</sequence>
<comment type="caution">
    <text evidence="1">The sequence shown here is derived from an EMBL/GenBank/DDBJ whole genome shotgun (WGS) entry which is preliminary data.</text>
</comment>
<gene>
    <name evidence="1" type="ORF">HKBW3S06_01637</name>
</gene>
<reference evidence="1 2" key="1">
    <citation type="journal article" date="2020" name="Front. Microbiol.">
        <title>Single-cell genomics of novel Actinobacteria with the Wood-Ljungdahl pathway discovered in a serpentinizing system.</title>
        <authorList>
            <person name="Merino N."/>
            <person name="Kawai M."/>
            <person name="Boyd E.S."/>
            <person name="Colman D.R."/>
            <person name="McGlynn S.E."/>
            <person name="Nealson K.H."/>
            <person name="Kurokawa K."/>
            <person name="Hongoh Y."/>
        </authorList>
    </citation>
    <scope>NUCLEOTIDE SEQUENCE [LARGE SCALE GENOMIC DNA]</scope>
    <source>
        <strain evidence="1 2">S06</strain>
    </source>
</reference>
<feature type="non-terminal residue" evidence="1">
    <location>
        <position position="1"/>
    </location>
</feature>
<protein>
    <submittedName>
        <fullName evidence="1">Type IV pilus assembly protein PilY1</fullName>
    </submittedName>
</protein>
<dbReference type="AlphaFoldDB" id="A0A6V8NPT5"/>
<name>A0A6V8NPT5_9ACTN</name>
<dbReference type="Proteomes" id="UP000580051">
    <property type="component" value="Unassembled WGS sequence"/>
</dbReference>
<dbReference type="EMBL" id="BLRV01000399">
    <property type="protein sequence ID" value="GFP22409.1"/>
    <property type="molecule type" value="Genomic_DNA"/>
</dbReference>
<evidence type="ECO:0000313" key="1">
    <source>
        <dbReference type="EMBL" id="GFP22409.1"/>
    </source>
</evidence>
<organism evidence="1 2">
    <name type="scientific">Candidatus Hakubella thermalkaliphila</name>
    <dbReference type="NCBI Taxonomy" id="2754717"/>
    <lineage>
        <taxon>Bacteria</taxon>
        <taxon>Bacillati</taxon>
        <taxon>Actinomycetota</taxon>
        <taxon>Actinomycetota incertae sedis</taxon>
        <taxon>Candidatus Hakubellales</taxon>
        <taxon>Candidatus Hakubellaceae</taxon>
        <taxon>Candidatus Hakubella</taxon>
    </lineage>
</organism>
<evidence type="ECO:0000313" key="2">
    <source>
        <dbReference type="Proteomes" id="UP000580051"/>
    </source>
</evidence>
<accession>A0A6V8NPT5</accession>
<feature type="non-terminal residue" evidence="1">
    <location>
        <position position="210"/>
    </location>
</feature>